<evidence type="ECO:0000256" key="2">
    <source>
        <dbReference type="ARBA" id="ARBA00005816"/>
    </source>
</evidence>
<sequence>MFSSVPLEPSQIPRLRALSCCPCKGASRTEWNTAPLNFLGRPGWRHVTALLPQRSCGFNAVGNPECKSAAGGAAGTASKLPGMAAKKRKLTSFEPVPKRQKLISNKKSSAAAEKKTASTDESFKSKSKLNKCVEKRNKVQKAPLHPTRLTKKTLCNNAEKPKAITPKLKRKSVKRNHVDKVQLKKTVLKSTELLSSNTLSQVSLRCQNIVSKSSRNSIPKVTETQSRAVSTKSTNVKSNTPSRLKSVAIGRKVLSDTSSVKSTRPSVVKSIKPLNKAPLRIIHLQNTTVTSDSRQKASLPASETVKSSTPATSKNIYELNAGKPKKQLGGNASSPLLCRNATQAVAKLPPDENSIRSRTVMCSNVRPVNVTNRSTATRNIKVHSKAKAVNKPVQEKKAIRAVPESKQTSVCSEHRGRKSQRLQQIPKVPVKSLQKGGTKERKITKSRQNRTLTNDQPREAQTSKRCALKKKKEQKGQTKPSSLQSKVEASGTKQKSKTAKSRPEPERKANVSKVNNKLADSSNHSKELPKIAVSPEQSLHLEAEKTIQQPPAPAPCPKPRKEKSVTLKTPKEKKVKDKEHSKKLVGPKVKRQLKNNKASKLQQAVPEAASHPETDPKSKRVSILELCEEIADEIESDTVEVRKEVHDVTHEVEAPKPPTSLLPQVDAEIQNMAGEEVKQITPTKCFFPSKKTPPVKNRLNGNLSPIVKNSKKQELKPWKTNHVNRNNVLNRAAFPSLELLRKNVSFPSKEIQERTTDITPLFTSSPERLLATQLKEGNQTENSSRLGKLCLKGDTPKEVLQSSAHLPRTQLDHNLIIQQEISLGAFRTNQIPLVPSKRALENGMLEPALDESFSLRLDSSPESSPKKVLAPPHPPKQTKLDIGDWELEDSMPIELVPGRNLFTNQVPENSEKRVALISPSAATISATPSEGNLQREVKKIKEAVKDGDNQLIIDAEQKRFGAISCNVCGMLYTASNPEDETQHIFFHNRFVSAVKFVGWKKERIVAEFPDGKIIMVLPDDPKYARKKVEEIREMVDNDLGFQQAPLRIHSRTKTLLFISGDKKVVGCLIAEHIQWGYRVINEKMTCSSSEREAAIYESQKAWCCSTVPEPALCGISRIWVFRMMRRQKIATRLIECLRGNFIYGWYLGKEEIAFSDPTPDGKLFATKYCGTGQFLVYNFISGQSRST</sequence>
<proteinExistence type="inferred from homology"/>
<reference evidence="14" key="1">
    <citation type="journal article" date="2022" name="bioRxiv">
        <title>Sequencing and chromosome-scale assembly of the giantPleurodeles waltlgenome.</title>
        <authorList>
            <person name="Brown T."/>
            <person name="Elewa A."/>
            <person name="Iarovenko S."/>
            <person name="Subramanian E."/>
            <person name="Araus A.J."/>
            <person name="Petzold A."/>
            <person name="Susuki M."/>
            <person name="Suzuki K.-i.T."/>
            <person name="Hayashi T."/>
            <person name="Toyoda A."/>
            <person name="Oliveira C."/>
            <person name="Osipova E."/>
            <person name="Leigh N.D."/>
            <person name="Simon A."/>
            <person name="Yun M.H."/>
        </authorList>
    </citation>
    <scope>NUCLEOTIDE SEQUENCE</scope>
    <source>
        <strain evidence="14">20211129_DDA</strain>
        <tissue evidence="14">Liver</tissue>
    </source>
</reference>
<dbReference type="InterPro" id="IPR028005">
    <property type="entry name" value="AcTrfase_ESCO_Znf_dom"/>
</dbReference>
<evidence type="ECO:0000313" key="14">
    <source>
        <dbReference type="EMBL" id="KAJ1191094.1"/>
    </source>
</evidence>
<dbReference type="Pfam" id="PF13880">
    <property type="entry name" value="Acetyltransf_13"/>
    <property type="match status" value="1"/>
</dbReference>
<feature type="compositionally biased region" description="Polar residues" evidence="11">
    <location>
        <begin position="480"/>
        <end position="493"/>
    </location>
</feature>
<feature type="compositionally biased region" description="Polar residues" evidence="11">
    <location>
        <begin position="512"/>
        <end position="522"/>
    </location>
</feature>
<keyword evidence="9" id="KW-0012">Acyltransferase</keyword>
<keyword evidence="4" id="KW-0479">Metal-binding</keyword>
<keyword evidence="3" id="KW-0808">Transferase</keyword>
<dbReference type="Pfam" id="PF13878">
    <property type="entry name" value="zf-C2H2_3"/>
    <property type="match status" value="1"/>
</dbReference>
<accession>A0AAV7UT07</accession>
<evidence type="ECO:0000259" key="13">
    <source>
        <dbReference type="Pfam" id="PF13880"/>
    </source>
</evidence>
<comment type="subcellular location">
    <subcellularLocation>
        <location evidence="1">Nucleus</location>
    </subcellularLocation>
</comment>
<evidence type="ECO:0000256" key="11">
    <source>
        <dbReference type="SAM" id="MobiDB-lite"/>
    </source>
</evidence>
<dbReference type="GO" id="GO:0000785">
    <property type="term" value="C:chromatin"/>
    <property type="evidence" value="ECO:0007669"/>
    <property type="project" value="TreeGrafter"/>
</dbReference>
<evidence type="ECO:0000256" key="10">
    <source>
        <dbReference type="ARBA" id="ARBA00047902"/>
    </source>
</evidence>
<comment type="catalytic activity">
    <reaction evidence="10">
        <text>L-lysyl-[protein] + acetyl-CoA = N(6)-acetyl-L-lysyl-[protein] + CoA + H(+)</text>
        <dbReference type="Rhea" id="RHEA:45948"/>
        <dbReference type="Rhea" id="RHEA-COMP:9752"/>
        <dbReference type="Rhea" id="RHEA-COMP:10731"/>
        <dbReference type="ChEBI" id="CHEBI:15378"/>
        <dbReference type="ChEBI" id="CHEBI:29969"/>
        <dbReference type="ChEBI" id="CHEBI:57287"/>
        <dbReference type="ChEBI" id="CHEBI:57288"/>
        <dbReference type="ChEBI" id="CHEBI:61930"/>
    </reaction>
</comment>
<feature type="compositionally biased region" description="Basic and acidic residues" evidence="11">
    <location>
        <begin position="562"/>
        <end position="582"/>
    </location>
</feature>
<dbReference type="PANTHER" id="PTHR45884:SF1">
    <property type="entry name" value="N-ACETYLTRANSFERASE ESCO1"/>
    <property type="match status" value="1"/>
</dbReference>
<keyword evidence="7" id="KW-0539">Nucleus</keyword>
<dbReference type="GO" id="GO:0005634">
    <property type="term" value="C:nucleus"/>
    <property type="evidence" value="ECO:0007669"/>
    <property type="project" value="UniProtKB-SubCell"/>
</dbReference>
<feature type="compositionally biased region" description="Basic and acidic residues" evidence="11">
    <location>
        <begin position="112"/>
        <end position="124"/>
    </location>
</feature>
<organism evidence="14 15">
    <name type="scientific">Pleurodeles waltl</name>
    <name type="common">Iberian ribbed newt</name>
    <dbReference type="NCBI Taxonomy" id="8319"/>
    <lineage>
        <taxon>Eukaryota</taxon>
        <taxon>Metazoa</taxon>
        <taxon>Chordata</taxon>
        <taxon>Craniata</taxon>
        <taxon>Vertebrata</taxon>
        <taxon>Euteleostomi</taxon>
        <taxon>Amphibia</taxon>
        <taxon>Batrachia</taxon>
        <taxon>Caudata</taxon>
        <taxon>Salamandroidea</taxon>
        <taxon>Salamandridae</taxon>
        <taxon>Pleurodelinae</taxon>
        <taxon>Pleurodeles</taxon>
    </lineage>
</organism>
<keyword evidence="6" id="KW-0862">Zinc</keyword>
<feature type="region of interest" description="Disordered" evidence="11">
    <location>
        <begin position="394"/>
        <end position="620"/>
    </location>
</feature>
<evidence type="ECO:0000256" key="8">
    <source>
        <dbReference type="ARBA" id="ARBA00023306"/>
    </source>
</evidence>
<dbReference type="GO" id="GO:0061733">
    <property type="term" value="F:protein-lysine-acetyltransferase activity"/>
    <property type="evidence" value="ECO:0007669"/>
    <property type="project" value="TreeGrafter"/>
</dbReference>
<comment type="similarity">
    <text evidence="2">Belongs to the acetyltransferase family. ECO subfamily.</text>
</comment>
<feature type="domain" description="N-acetyltransferase ESCO zinc-finger" evidence="12">
    <location>
        <begin position="950"/>
        <end position="989"/>
    </location>
</feature>
<dbReference type="GO" id="GO:0007064">
    <property type="term" value="P:mitotic sister chromatid cohesion"/>
    <property type="evidence" value="ECO:0007669"/>
    <property type="project" value="TreeGrafter"/>
</dbReference>
<dbReference type="GO" id="GO:0008270">
    <property type="term" value="F:zinc ion binding"/>
    <property type="evidence" value="ECO:0007669"/>
    <property type="project" value="UniProtKB-KW"/>
</dbReference>
<evidence type="ECO:0000256" key="4">
    <source>
        <dbReference type="ARBA" id="ARBA00022723"/>
    </source>
</evidence>
<evidence type="ECO:0000256" key="5">
    <source>
        <dbReference type="ARBA" id="ARBA00022771"/>
    </source>
</evidence>
<feature type="region of interest" description="Disordered" evidence="11">
    <location>
        <begin position="103"/>
        <end position="127"/>
    </location>
</feature>
<dbReference type="EMBL" id="JANPWB010000004">
    <property type="protein sequence ID" value="KAJ1191094.1"/>
    <property type="molecule type" value="Genomic_DNA"/>
</dbReference>
<protein>
    <recommendedName>
        <fullName evidence="16">N-acetyltransferase ESCO1</fullName>
    </recommendedName>
</protein>
<evidence type="ECO:0000256" key="3">
    <source>
        <dbReference type="ARBA" id="ARBA00022679"/>
    </source>
</evidence>
<feature type="region of interest" description="Disordered" evidence="11">
    <location>
        <begin position="215"/>
        <end position="243"/>
    </location>
</feature>
<evidence type="ECO:0000256" key="1">
    <source>
        <dbReference type="ARBA" id="ARBA00004123"/>
    </source>
</evidence>
<evidence type="ECO:0000259" key="12">
    <source>
        <dbReference type="Pfam" id="PF13878"/>
    </source>
</evidence>
<feature type="compositionally biased region" description="Basic residues" evidence="11">
    <location>
        <begin position="583"/>
        <end position="594"/>
    </location>
</feature>
<feature type="domain" description="N-acetyltransferase ESCO acetyl-transferase" evidence="13">
    <location>
        <begin position="1109"/>
        <end position="1177"/>
    </location>
</feature>
<dbReference type="InterPro" id="IPR028009">
    <property type="entry name" value="ESCO_Acetyltransf_dom"/>
</dbReference>
<evidence type="ECO:0000256" key="6">
    <source>
        <dbReference type="ARBA" id="ARBA00022833"/>
    </source>
</evidence>
<gene>
    <name evidence="14" type="ORF">NDU88_000410</name>
</gene>
<dbReference type="PANTHER" id="PTHR45884">
    <property type="entry name" value="N-ACETYLTRANSFERASE ECO"/>
    <property type="match status" value="1"/>
</dbReference>
<feature type="region of interest" description="Disordered" evidence="11">
    <location>
        <begin position="856"/>
        <end position="879"/>
    </location>
</feature>
<evidence type="ECO:0008006" key="16">
    <source>
        <dbReference type="Google" id="ProtNLM"/>
    </source>
</evidence>
<name>A0AAV7UT07_PLEWA</name>
<keyword evidence="5" id="KW-0863">Zinc-finger</keyword>
<keyword evidence="15" id="KW-1185">Reference proteome</keyword>
<dbReference type="AlphaFoldDB" id="A0AAV7UT07"/>
<dbReference type="Proteomes" id="UP001066276">
    <property type="component" value="Chromosome 2_2"/>
</dbReference>
<comment type="caution">
    <text evidence="14">The sequence shown here is derived from an EMBL/GenBank/DDBJ whole genome shotgun (WGS) entry which is preliminary data.</text>
</comment>
<evidence type="ECO:0000256" key="9">
    <source>
        <dbReference type="ARBA" id="ARBA00023315"/>
    </source>
</evidence>
<keyword evidence="8" id="KW-0131">Cell cycle</keyword>
<feature type="region of interest" description="Disordered" evidence="11">
    <location>
        <begin position="290"/>
        <end position="311"/>
    </location>
</feature>
<evidence type="ECO:0000256" key="7">
    <source>
        <dbReference type="ARBA" id="ARBA00023242"/>
    </source>
</evidence>
<evidence type="ECO:0000313" key="15">
    <source>
        <dbReference type="Proteomes" id="UP001066276"/>
    </source>
</evidence>